<accession>K1RXW5</accession>
<dbReference type="GO" id="GO:0009097">
    <property type="term" value="P:isoleucine biosynthetic process"/>
    <property type="evidence" value="ECO:0007669"/>
    <property type="project" value="TreeGrafter"/>
</dbReference>
<dbReference type="EMBL" id="AJWY01012372">
    <property type="protein sequence ID" value="EKC50128.1"/>
    <property type="molecule type" value="Genomic_DNA"/>
</dbReference>
<dbReference type="PANTHER" id="PTHR18968:SF13">
    <property type="entry name" value="ACETOLACTATE SYNTHASE CATALYTIC SUBUNIT, MITOCHONDRIAL"/>
    <property type="match status" value="1"/>
</dbReference>
<organism evidence="3">
    <name type="scientific">human gut metagenome</name>
    <dbReference type="NCBI Taxonomy" id="408170"/>
    <lineage>
        <taxon>unclassified sequences</taxon>
        <taxon>metagenomes</taxon>
        <taxon>organismal metagenomes</taxon>
    </lineage>
</organism>
<reference evidence="3" key="1">
    <citation type="journal article" date="2013" name="Environ. Microbiol.">
        <title>Microbiota from the distal guts of lean and obese adolescents exhibit partial functional redundancy besides clear differences in community structure.</title>
        <authorList>
            <person name="Ferrer M."/>
            <person name="Ruiz A."/>
            <person name="Lanza F."/>
            <person name="Haange S.B."/>
            <person name="Oberbach A."/>
            <person name="Till H."/>
            <person name="Bargiela R."/>
            <person name="Campoy C."/>
            <person name="Segura M.T."/>
            <person name="Richter M."/>
            <person name="von Bergen M."/>
            <person name="Seifert J."/>
            <person name="Suarez A."/>
        </authorList>
    </citation>
    <scope>NUCLEOTIDE SEQUENCE</scope>
</reference>
<evidence type="ECO:0000256" key="1">
    <source>
        <dbReference type="ARBA" id="ARBA00007812"/>
    </source>
</evidence>
<dbReference type="GO" id="GO:0050660">
    <property type="term" value="F:flavin adenine dinucleotide binding"/>
    <property type="evidence" value="ECO:0007669"/>
    <property type="project" value="TreeGrafter"/>
</dbReference>
<dbReference type="InterPro" id="IPR029061">
    <property type="entry name" value="THDP-binding"/>
</dbReference>
<dbReference type="PANTHER" id="PTHR18968">
    <property type="entry name" value="THIAMINE PYROPHOSPHATE ENZYMES"/>
    <property type="match status" value="1"/>
</dbReference>
<sequence length="119" mass="13535">SMNMNEACTAVSYNLPIITVIFDNEVLGMVRQWQTAFYGKRYSQTDPHRKTDYVKVIEGFGGKGYRAHTLAEFNDVFQKALKDKCPVWIDCAIPKDEKVLPLIPAGKTIDDMIIEDCDK</sequence>
<feature type="domain" description="Thiamine pyrophosphate enzyme TPP-binding" evidence="2">
    <location>
        <begin position="2"/>
        <end position="91"/>
    </location>
</feature>
<comment type="caution">
    <text evidence="3">The sequence shown here is derived from an EMBL/GenBank/DDBJ whole genome shotgun (WGS) entry which is preliminary data.</text>
</comment>
<dbReference type="GO" id="GO:0030976">
    <property type="term" value="F:thiamine pyrophosphate binding"/>
    <property type="evidence" value="ECO:0007669"/>
    <property type="project" value="InterPro"/>
</dbReference>
<evidence type="ECO:0000259" key="2">
    <source>
        <dbReference type="Pfam" id="PF02775"/>
    </source>
</evidence>
<gene>
    <name evidence="3" type="ORF">LEA_18048</name>
</gene>
<comment type="similarity">
    <text evidence="1">Belongs to the TPP enzyme family.</text>
</comment>
<feature type="non-terminal residue" evidence="3">
    <location>
        <position position="1"/>
    </location>
</feature>
<name>K1RXW5_9ZZZZ</name>
<dbReference type="Pfam" id="PF02775">
    <property type="entry name" value="TPP_enzyme_C"/>
    <property type="match status" value="1"/>
</dbReference>
<dbReference type="GO" id="GO:0003984">
    <property type="term" value="F:acetolactate synthase activity"/>
    <property type="evidence" value="ECO:0007669"/>
    <property type="project" value="TreeGrafter"/>
</dbReference>
<dbReference type="AlphaFoldDB" id="K1RXW5"/>
<dbReference type="SUPFAM" id="SSF52518">
    <property type="entry name" value="Thiamin diphosphate-binding fold (THDP-binding)"/>
    <property type="match status" value="1"/>
</dbReference>
<dbReference type="GO" id="GO:0009099">
    <property type="term" value="P:L-valine biosynthetic process"/>
    <property type="evidence" value="ECO:0007669"/>
    <property type="project" value="TreeGrafter"/>
</dbReference>
<dbReference type="GO" id="GO:0005948">
    <property type="term" value="C:acetolactate synthase complex"/>
    <property type="evidence" value="ECO:0007669"/>
    <property type="project" value="TreeGrafter"/>
</dbReference>
<protein>
    <submittedName>
        <fullName evidence="3">Protein containing Thiamine pyrophosphate enzyme</fullName>
    </submittedName>
</protein>
<evidence type="ECO:0000313" key="3">
    <source>
        <dbReference type="EMBL" id="EKC50128.1"/>
    </source>
</evidence>
<dbReference type="Gene3D" id="3.40.50.970">
    <property type="match status" value="1"/>
</dbReference>
<dbReference type="InterPro" id="IPR011766">
    <property type="entry name" value="TPP_enzyme_TPP-bd"/>
</dbReference>
<dbReference type="InterPro" id="IPR045229">
    <property type="entry name" value="TPP_enz"/>
</dbReference>
<proteinExistence type="inferred from homology"/>